<evidence type="ECO:0000313" key="4">
    <source>
        <dbReference type="Proteomes" id="UP000193642"/>
    </source>
</evidence>
<dbReference type="InterPro" id="IPR002123">
    <property type="entry name" value="Plipid/glycerol_acylTrfase"/>
</dbReference>
<dbReference type="Proteomes" id="UP000193642">
    <property type="component" value="Unassembled WGS sequence"/>
</dbReference>
<dbReference type="EMBL" id="MCGO01000014">
    <property type="protein sequence ID" value="ORY47298.1"/>
    <property type="molecule type" value="Genomic_DNA"/>
</dbReference>
<keyword evidence="1" id="KW-0812">Transmembrane</keyword>
<dbReference type="CDD" id="cd07990">
    <property type="entry name" value="LPLAT_LCLAT1-like"/>
    <property type="match status" value="1"/>
</dbReference>
<comment type="caution">
    <text evidence="3">The sequence shown here is derived from an EMBL/GenBank/DDBJ whole genome shotgun (WGS) entry which is preliminary data.</text>
</comment>
<dbReference type="PANTHER" id="PTHR10983:SF16">
    <property type="entry name" value="LYSOCARDIOLIPIN ACYLTRANSFERASE 1"/>
    <property type="match status" value="1"/>
</dbReference>
<feature type="transmembrane region" description="Helical" evidence="1">
    <location>
        <begin position="388"/>
        <end position="413"/>
    </location>
</feature>
<dbReference type="STRING" id="329046.A0A1Y2CJU2"/>
<feature type="domain" description="Phospholipid/glycerol acyltransferase" evidence="2">
    <location>
        <begin position="98"/>
        <end position="212"/>
    </location>
</feature>
<dbReference type="GO" id="GO:0016746">
    <property type="term" value="F:acyltransferase activity"/>
    <property type="evidence" value="ECO:0007669"/>
    <property type="project" value="InterPro"/>
</dbReference>
<name>A0A1Y2CJU2_9FUNG</name>
<reference evidence="3 4" key="1">
    <citation type="submission" date="2016-07" db="EMBL/GenBank/DDBJ databases">
        <title>Pervasive Adenine N6-methylation of Active Genes in Fungi.</title>
        <authorList>
            <consortium name="DOE Joint Genome Institute"/>
            <person name="Mondo S.J."/>
            <person name="Dannebaum R.O."/>
            <person name="Kuo R.C."/>
            <person name="Labutti K."/>
            <person name="Haridas S."/>
            <person name="Kuo A."/>
            <person name="Salamov A."/>
            <person name="Ahrendt S.R."/>
            <person name="Lipzen A."/>
            <person name="Sullivan W."/>
            <person name="Andreopoulos W.B."/>
            <person name="Clum A."/>
            <person name="Lindquist E."/>
            <person name="Daum C."/>
            <person name="Ramamoorthy G.K."/>
            <person name="Gryganskyi A."/>
            <person name="Culley D."/>
            <person name="Magnuson J.K."/>
            <person name="James T.Y."/>
            <person name="O'Malley M.A."/>
            <person name="Stajich J.E."/>
            <person name="Spatafora J.W."/>
            <person name="Visel A."/>
            <person name="Grigoriev I.V."/>
        </authorList>
    </citation>
    <scope>NUCLEOTIDE SEQUENCE [LARGE SCALE GENOMIC DNA]</scope>
    <source>
        <strain evidence="3 4">JEL800</strain>
    </source>
</reference>
<evidence type="ECO:0000313" key="3">
    <source>
        <dbReference type="EMBL" id="ORY47298.1"/>
    </source>
</evidence>
<protein>
    <recommendedName>
        <fullName evidence="2">Phospholipid/glycerol acyltransferase domain-containing protein</fullName>
    </recommendedName>
</protein>
<evidence type="ECO:0000256" key="1">
    <source>
        <dbReference type="SAM" id="Phobius"/>
    </source>
</evidence>
<dbReference type="SUPFAM" id="SSF69593">
    <property type="entry name" value="Glycerol-3-phosphate (1)-acyltransferase"/>
    <property type="match status" value="1"/>
</dbReference>
<dbReference type="PANTHER" id="PTHR10983">
    <property type="entry name" value="1-ACYLGLYCEROL-3-PHOSPHATE ACYLTRANSFERASE-RELATED"/>
    <property type="match status" value="1"/>
</dbReference>
<keyword evidence="1" id="KW-0472">Membrane</keyword>
<accession>A0A1Y2CJU2</accession>
<proteinExistence type="predicted"/>
<dbReference type="GO" id="GO:0036149">
    <property type="term" value="P:phosphatidylinositol acyl-chain remodeling"/>
    <property type="evidence" value="ECO:0007669"/>
    <property type="project" value="TreeGrafter"/>
</dbReference>
<evidence type="ECO:0000259" key="2">
    <source>
        <dbReference type="SMART" id="SM00563"/>
    </source>
</evidence>
<organism evidence="3 4">
    <name type="scientific">Rhizoclosmatium globosum</name>
    <dbReference type="NCBI Taxonomy" id="329046"/>
    <lineage>
        <taxon>Eukaryota</taxon>
        <taxon>Fungi</taxon>
        <taxon>Fungi incertae sedis</taxon>
        <taxon>Chytridiomycota</taxon>
        <taxon>Chytridiomycota incertae sedis</taxon>
        <taxon>Chytridiomycetes</taxon>
        <taxon>Chytridiales</taxon>
        <taxon>Chytriomycetaceae</taxon>
        <taxon>Rhizoclosmatium</taxon>
    </lineage>
</organism>
<dbReference type="Pfam" id="PF01553">
    <property type="entry name" value="Acyltransferase"/>
    <property type="match status" value="1"/>
</dbReference>
<keyword evidence="1" id="KW-1133">Transmembrane helix</keyword>
<dbReference type="OrthoDB" id="189226at2759"/>
<dbReference type="SMART" id="SM00563">
    <property type="entry name" value="PlsC"/>
    <property type="match status" value="1"/>
</dbReference>
<keyword evidence="4" id="KW-1185">Reference proteome</keyword>
<dbReference type="GO" id="GO:0005783">
    <property type="term" value="C:endoplasmic reticulum"/>
    <property type="evidence" value="ECO:0007669"/>
    <property type="project" value="TreeGrafter"/>
</dbReference>
<sequence length="422" mass="48168">MLRPAILIVGSVHINIIQAPSLLLLPLSKAYDTLLGTEPNNNPFAKAFVIYNWLTQRLFASLLVLAHWSPFSPLELVICNSDGYSADMFTGEPGFSRCVLMSNHQTQLDWMYLWLAAWYSGKQGSLRIVLKEGLKWIPVFGWGMHFFSFVFVSRDWEKDQKVLVDRAGLIRESSCGWFWLLVFPEGTIISPDTLEKSRKFAKDMAERRDSGFVGEEEARNILVGSEDTVSATRRKLRSYSKSRKHEEYVPTRVLIPRYRALWTILRVLIQGKEQKQVQALLDITMAYEPLVDVTKGVYPEKVYSPKNVYLPNRGKGMRPPTRVHIGVQTVYRNEWIEYVKGGDEKGFDAWLKSRWQKKEGEVEMFQQLGSLSSSLVVSKGRKKKRKALVVRVVPSLVDIAGLGGVILAVWIGIPFLVRSLLR</sequence>
<gene>
    <name evidence="3" type="ORF">BCR33DRAFT_848670</name>
</gene>
<dbReference type="AlphaFoldDB" id="A0A1Y2CJU2"/>